<dbReference type="PANTHER" id="PTHR35092">
    <property type="entry name" value="CHLORINASE MJ1651"/>
    <property type="match status" value="1"/>
</dbReference>
<dbReference type="SUPFAM" id="SSF101852">
    <property type="entry name" value="Bacterial fluorinating enzyme, C-terminal domain"/>
    <property type="match status" value="1"/>
</dbReference>
<dbReference type="PANTHER" id="PTHR35092:SF1">
    <property type="entry name" value="CHLORINASE MJ1651"/>
    <property type="match status" value="1"/>
</dbReference>
<dbReference type="EMBL" id="BART01010072">
    <property type="protein sequence ID" value="GAG84735.1"/>
    <property type="molecule type" value="Genomic_DNA"/>
</dbReference>
<protein>
    <recommendedName>
        <fullName evidence="1">S-adenosyl-l-methionine hydroxide adenosyltransferase C-terminal domain-containing protein</fullName>
    </recommendedName>
</protein>
<reference evidence="2" key="1">
    <citation type="journal article" date="2014" name="Front. Microbiol.">
        <title>High frequency of phylogenetically diverse reductive dehalogenase-homologous genes in deep subseafloor sedimentary metagenomes.</title>
        <authorList>
            <person name="Kawai M."/>
            <person name="Futagami T."/>
            <person name="Toyoda A."/>
            <person name="Takaki Y."/>
            <person name="Nishi S."/>
            <person name="Hori S."/>
            <person name="Arai W."/>
            <person name="Tsubouchi T."/>
            <person name="Morono Y."/>
            <person name="Uchiyama I."/>
            <person name="Ito T."/>
            <person name="Fujiyama A."/>
            <person name="Inagaki F."/>
            <person name="Takami H."/>
        </authorList>
    </citation>
    <scope>NUCLEOTIDE SEQUENCE</scope>
    <source>
        <strain evidence="2">Expedition CK06-06</strain>
    </source>
</reference>
<dbReference type="InterPro" id="IPR002747">
    <property type="entry name" value="SAM_OH_AdoTrfase"/>
</dbReference>
<dbReference type="Gene3D" id="2.40.30.90">
    <property type="entry name" value="Bacterial fluorinating enzyme like"/>
    <property type="match status" value="1"/>
</dbReference>
<organism evidence="2">
    <name type="scientific">marine sediment metagenome</name>
    <dbReference type="NCBI Taxonomy" id="412755"/>
    <lineage>
        <taxon>unclassified sequences</taxon>
        <taxon>metagenomes</taxon>
        <taxon>ecological metagenomes</taxon>
    </lineage>
</organism>
<dbReference type="InterPro" id="IPR023227">
    <property type="entry name" value="SAM_OH_AdoTrfase_C_sf"/>
</dbReference>
<sequence>MGFPLTDFGEVITSVTTLPLPQPYQAADGSVVGHIIHIDSFGNLITDIKSNDLPQARQAITIEAGEQLIFGLSRTYAEGSGLLALIGSDGYLEIALKEGNASVFLDAQVGDEVRIR</sequence>
<proteinExistence type="predicted"/>
<feature type="domain" description="S-adenosyl-l-methionine hydroxide adenosyltransferase C-terminal" evidence="1">
    <location>
        <begin position="33"/>
        <end position="114"/>
    </location>
</feature>
<dbReference type="AlphaFoldDB" id="X1APP3"/>
<dbReference type="InterPro" id="IPR046470">
    <property type="entry name" value="SAM_HAT_C"/>
</dbReference>
<evidence type="ECO:0000313" key="2">
    <source>
        <dbReference type="EMBL" id="GAG84735.1"/>
    </source>
</evidence>
<gene>
    <name evidence="2" type="ORF">S01H4_22082</name>
</gene>
<name>X1APP3_9ZZZZ</name>
<evidence type="ECO:0000259" key="1">
    <source>
        <dbReference type="Pfam" id="PF20257"/>
    </source>
</evidence>
<comment type="caution">
    <text evidence="2">The sequence shown here is derived from an EMBL/GenBank/DDBJ whole genome shotgun (WGS) entry which is preliminary data.</text>
</comment>
<dbReference type="Pfam" id="PF20257">
    <property type="entry name" value="SAM_HAT_C"/>
    <property type="match status" value="1"/>
</dbReference>
<accession>X1APP3</accession>